<dbReference type="HOGENOM" id="CLU_801613_0_0_1"/>
<dbReference type="InterPro" id="IPR048958">
    <property type="entry name" value="Polysacc_lyase_14"/>
</dbReference>
<keyword evidence="2" id="KW-0456">Lyase</keyword>
<accession>A0A0C2XHR0</accession>
<dbReference type="AlphaFoldDB" id="A0A0C2XHR0"/>
<proteinExistence type="predicted"/>
<keyword evidence="3" id="KW-1185">Reference proteome</keyword>
<evidence type="ECO:0000259" key="1">
    <source>
        <dbReference type="Pfam" id="PF21294"/>
    </source>
</evidence>
<feature type="domain" description="Polysaccharide lyase 14" evidence="1">
    <location>
        <begin position="65"/>
        <end position="237"/>
    </location>
</feature>
<dbReference type="OrthoDB" id="10069995at2759"/>
<gene>
    <name evidence="2" type="ORF">M378DRAFT_71156</name>
</gene>
<evidence type="ECO:0000313" key="3">
    <source>
        <dbReference type="Proteomes" id="UP000054549"/>
    </source>
</evidence>
<dbReference type="Proteomes" id="UP000054549">
    <property type="component" value="Unassembled WGS sequence"/>
</dbReference>
<evidence type="ECO:0000313" key="2">
    <source>
        <dbReference type="EMBL" id="KIL68488.1"/>
    </source>
</evidence>
<dbReference type="EMBL" id="KN818228">
    <property type="protein sequence ID" value="KIL68488.1"/>
    <property type="molecule type" value="Genomic_DNA"/>
</dbReference>
<dbReference type="Gene3D" id="2.60.120.200">
    <property type="match status" value="1"/>
</dbReference>
<dbReference type="STRING" id="946122.A0A0C2XHR0"/>
<reference evidence="2 3" key="1">
    <citation type="submission" date="2014-04" db="EMBL/GenBank/DDBJ databases">
        <title>Evolutionary Origins and Diversification of the Mycorrhizal Mutualists.</title>
        <authorList>
            <consortium name="DOE Joint Genome Institute"/>
            <consortium name="Mycorrhizal Genomics Consortium"/>
            <person name="Kohler A."/>
            <person name="Kuo A."/>
            <person name="Nagy L.G."/>
            <person name="Floudas D."/>
            <person name="Copeland A."/>
            <person name="Barry K.W."/>
            <person name="Cichocki N."/>
            <person name="Veneault-Fourrey C."/>
            <person name="LaButti K."/>
            <person name="Lindquist E.A."/>
            <person name="Lipzen A."/>
            <person name="Lundell T."/>
            <person name="Morin E."/>
            <person name="Murat C."/>
            <person name="Riley R."/>
            <person name="Ohm R."/>
            <person name="Sun H."/>
            <person name="Tunlid A."/>
            <person name="Henrissat B."/>
            <person name="Grigoriev I.V."/>
            <person name="Hibbett D.S."/>
            <person name="Martin F."/>
        </authorList>
    </citation>
    <scope>NUCLEOTIDE SEQUENCE [LARGE SCALE GENOMIC DNA]</scope>
    <source>
        <strain evidence="2 3">Koide BX008</strain>
    </source>
</reference>
<dbReference type="Pfam" id="PF21294">
    <property type="entry name" value="Polysacc_lyase_14"/>
    <property type="match status" value="1"/>
</dbReference>
<dbReference type="GO" id="GO:0016829">
    <property type="term" value="F:lyase activity"/>
    <property type="evidence" value="ECO:0007669"/>
    <property type="project" value="UniProtKB-KW"/>
</dbReference>
<dbReference type="PANTHER" id="PTHR40124:SF1">
    <property type="entry name" value="DISAGGREGATASE RELATED REPEAT PROTEIN"/>
    <property type="match status" value="1"/>
</dbReference>
<name>A0A0C2XHR0_AMAMK</name>
<organism evidence="2 3">
    <name type="scientific">Amanita muscaria (strain Koide BX008)</name>
    <dbReference type="NCBI Taxonomy" id="946122"/>
    <lineage>
        <taxon>Eukaryota</taxon>
        <taxon>Fungi</taxon>
        <taxon>Dikarya</taxon>
        <taxon>Basidiomycota</taxon>
        <taxon>Agaricomycotina</taxon>
        <taxon>Agaricomycetes</taxon>
        <taxon>Agaricomycetidae</taxon>
        <taxon>Agaricales</taxon>
        <taxon>Pluteineae</taxon>
        <taxon>Amanitaceae</taxon>
        <taxon>Amanita</taxon>
    </lineage>
</organism>
<dbReference type="InParanoid" id="A0A0C2XHR0"/>
<sequence length="346" mass="37975">MATQSPKASWKPPSLFNDLTLFGVTNFPVGRENLAIVASIPATASATSRFSDFQKAANNTTAIDNTTSILQVLYPAHSINPRRTPQGGAEFYAIPLNISQAQNVTLCYSVFFPQDFDWVLAGKLPGLYGGHPGCSGGNQARDCFSTRLMWRQGGVGELYLYAPRDKQTEALCTDPRSVCDSTYGISIGRGAFNWSAGRWTTICQTVSLNTPGNQDGSFTLDVDYLRVIDRRDVFYRDLVPLERPGECLEVGERCSTITLGDDTSLVSRLFWQLVNGVTSQVHWSYDVQSSPKHTHFIRLAAPTLTVTRTDNPIILSSTPAETSLIIPTPTIDHPVPPVGFVGLFFR</sequence>
<dbReference type="PANTHER" id="PTHR40124">
    <property type="match status" value="1"/>
</dbReference>
<protein>
    <submittedName>
        <fullName evidence="2">Polysaccharide lyase family 14 protein</fullName>
    </submittedName>
</protein>